<proteinExistence type="predicted"/>
<evidence type="ECO:0000313" key="3">
    <source>
        <dbReference type="EMBL" id="MBB4883453.1"/>
    </source>
</evidence>
<accession>A0A4Y8X108</accession>
<feature type="compositionally biased region" description="Basic and acidic residues" evidence="1">
    <location>
        <begin position="166"/>
        <end position="179"/>
    </location>
</feature>
<dbReference type="OrthoDB" id="3267550at2"/>
<dbReference type="PROSITE" id="PS51318">
    <property type="entry name" value="TAT"/>
    <property type="match status" value="1"/>
</dbReference>
<reference evidence="3 4" key="1">
    <citation type="submission" date="2020-08" db="EMBL/GenBank/DDBJ databases">
        <title>Sequencing the genomes of 1000 actinobacteria strains.</title>
        <authorList>
            <person name="Klenk H.-P."/>
        </authorList>
    </citation>
    <scope>NUCLEOTIDE SEQUENCE [LARGE SCALE GENOMIC DNA]</scope>
    <source>
        <strain evidence="3 4">DSM 19079</strain>
    </source>
</reference>
<feature type="chain" id="PRO_5043680459" evidence="2">
    <location>
        <begin position="32"/>
        <end position="179"/>
    </location>
</feature>
<name>A0A4Y8X108_9MICC</name>
<organism evidence="3 4">
    <name type="scientific">Micrococcus flavus</name>
    <dbReference type="NCBI Taxonomy" id="384602"/>
    <lineage>
        <taxon>Bacteria</taxon>
        <taxon>Bacillati</taxon>
        <taxon>Actinomycetota</taxon>
        <taxon>Actinomycetes</taxon>
        <taxon>Micrococcales</taxon>
        <taxon>Micrococcaceae</taxon>
        <taxon>Micrococcus</taxon>
    </lineage>
</organism>
<protein>
    <submittedName>
        <fullName evidence="3">Ferric-dicitrate binding protein FerR (Iron transport regulator)</fullName>
    </submittedName>
</protein>
<dbReference type="RefSeq" id="WP_135030327.1">
    <property type="nucleotide sequence ID" value="NZ_BMLA01000008.1"/>
</dbReference>
<dbReference type="PROSITE" id="PS51257">
    <property type="entry name" value="PROKAR_LIPOPROTEIN"/>
    <property type="match status" value="1"/>
</dbReference>
<dbReference type="EMBL" id="JACHMC010000001">
    <property type="protein sequence ID" value="MBB4883453.1"/>
    <property type="molecule type" value="Genomic_DNA"/>
</dbReference>
<dbReference type="InterPro" id="IPR006311">
    <property type="entry name" value="TAT_signal"/>
</dbReference>
<sequence>MKSAASRPARRRIAAGALALTALLGATGCSAVSPVATAIPYSPSDGIVVTQPDLVEVRNLALVGEGASGPARLIGTLKNPTDADKTYTIALQDGGQATVQVPAGQSVRLEDEQNRQEIERNVWPGQNAQGTIAADGASVDVAVPVLSATQEHYAEYLPAGQQPSTEHLDQETLHYGEGH</sequence>
<keyword evidence="2" id="KW-0732">Signal</keyword>
<dbReference type="Proteomes" id="UP000560081">
    <property type="component" value="Unassembled WGS sequence"/>
</dbReference>
<evidence type="ECO:0000256" key="1">
    <source>
        <dbReference type="SAM" id="MobiDB-lite"/>
    </source>
</evidence>
<comment type="caution">
    <text evidence="3">The sequence shown here is derived from an EMBL/GenBank/DDBJ whole genome shotgun (WGS) entry which is preliminary data.</text>
</comment>
<keyword evidence="4" id="KW-1185">Reference proteome</keyword>
<gene>
    <name evidence="3" type="ORF">BJ976_001804</name>
</gene>
<dbReference type="AlphaFoldDB" id="A0A4Y8X108"/>
<feature type="region of interest" description="Disordered" evidence="1">
    <location>
        <begin position="159"/>
        <end position="179"/>
    </location>
</feature>
<feature type="signal peptide" evidence="2">
    <location>
        <begin position="1"/>
        <end position="31"/>
    </location>
</feature>
<evidence type="ECO:0000313" key="4">
    <source>
        <dbReference type="Proteomes" id="UP000560081"/>
    </source>
</evidence>
<evidence type="ECO:0000256" key="2">
    <source>
        <dbReference type="SAM" id="SignalP"/>
    </source>
</evidence>